<protein>
    <recommendedName>
        <fullName evidence="2">Transaldolase</fullName>
        <ecNumber evidence="2">2.2.1.2</ecNumber>
    </recommendedName>
</protein>
<sequence>MTDTTVNVLVHLRSRTQVDLDSLDLKAARNGGPDGPWVDATSNPAESYFQLEKEENKDIVSQAIKICEDIHGRYFGITLAELRVEVATVLLAVRVIPYITGAVHVMVNPCHAFSTTKVIQTCQRYHEIFKHVDPHFDLSRVVIKVSATFEGLKACHALKAQDIKTLATTVFTMEQAVLAGEAGCVSISPFVHELKAGFDPTYKDQDPLLNLCVQVQEYFTQHNISTRVKACSCMSINEILQLSGVAAHTIPPEDLENLASMNETVASLESKSLFKRKATTAEQQARRSYIDDEAGYRVQFAASDGGRGQTRLYQAIAIFADFQHKVEMLMNESRDSS</sequence>
<keyword evidence="1" id="KW-0704">Schiff base</keyword>
<dbReference type="GO" id="GO:0009052">
    <property type="term" value="P:pentose-phosphate shunt, non-oxidative branch"/>
    <property type="evidence" value="ECO:0007669"/>
    <property type="project" value="TreeGrafter"/>
</dbReference>
<dbReference type="UniPathway" id="UPA00115">
    <property type="reaction ID" value="UER00414"/>
</dbReference>
<dbReference type="Gene3D" id="3.20.20.70">
    <property type="entry name" value="Aldolase class I"/>
    <property type="match status" value="1"/>
</dbReference>
<comment type="pathway">
    <text evidence="2">Carbohydrate degradation; pentose phosphate pathway; D-glyceraldehyde 3-phosphate and beta-D-fructose 6-phosphate from D-ribose 5-phosphate and D-xylulose 5-phosphate (non-oxidative stage): step 2/3.</text>
</comment>
<dbReference type="EMBL" id="KZ824270">
    <property type="protein sequence ID" value="RAL15801.1"/>
    <property type="molecule type" value="Genomic_DNA"/>
</dbReference>
<dbReference type="OrthoDB" id="1711136at2759"/>
<accession>A0A395I6F3</accession>
<dbReference type="PROSITE" id="PS00958">
    <property type="entry name" value="TRANSALDOLASE_2"/>
    <property type="match status" value="1"/>
</dbReference>
<organism evidence="3 4">
    <name type="scientific">Aspergillus homomorphus (strain CBS 101889)</name>
    <dbReference type="NCBI Taxonomy" id="1450537"/>
    <lineage>
        <taxon>Eukaryota</taxon>
        <taxon>Fungi</taxon>
        <taxon>Dikarya</taxon>
        <taxon>Ascomycota</taxon>
        <taxon>Pezizomycotina</taxon>
        <taxon>Eurotiomycetes</taxon>
        <taxon>Eurotiomycetidae</taxon>
        <taxon>Eurotiales</taxon>
        <taxon>Aspergillaceae</taxon>
        <taxon>Aspergillus</taxon>
        <taxon>Aspergillus subgen. Circumdati</taxon>
    </lineage>
</organism>
<dbReference type="PANTHER" id="PTHR10683">
    <property type="entry name" value="TRANSALDOLASE"/>
    <property type="match status" value="1"/>
</dbReference>
<dbReference type="GeneID" id="37200983"/>
<dbReference type="STRING" id="1450537.A0A395I6F3"/>
<keyword evidence="4" id="KW-1185">Reference proteome</keyword>
<dbReference type="InterPro" id="IPR013785">
    <property type="entry name" value="Aldolase_TIM"/>
</dbReference>
<evidence type="ECO:0000313" key="4">
    <source>
        <dbReference type="Proteomes" id="UP000248961"/>
    </source>
</evidence>
<dbReference type="RefSeq" id="XP_025554955.1">
    <property type="nucleotide sequence ID" value="XM_025696694.1"/>
</dbReference>
<dbReference type="GO" id="GO:0004801">
    <property type="term" value="F:transaldolase activity"/>
    <property type="evidence" value="ECO:0007669"/>
    <property type="project" value="UniProtKB-EC"/>
</dbReference>
<dbReference type="InterPro" id="IPR018225">
    <property type="entry name" value="Transaldolase_AS"/>
</dbReference>
<dbReference type="VEuPathDB" id="FungiDB:BO97DRAFT_421053"/>
<dbReference type="InterPro" id="IPR001585">
    <property type="entry name" value="TAL/FSA"/>
</dbReference>
<dbReference type="Proteomes" id="UP000248961">
    <property type="component" value="Unassembled WGS sequence"/>
</dbReference>
<dbReference type="SUPFAM" id="SSF51569">
    <property type="entry name" value="Aldolase"/>
    <property type="match status" value="1"/>
</dbReference>
<dbReference type="GO" id="GO:0005975">
    <property type="term" value="P:carbohydrate metabolic process"/>
    <property type="evidence" value="ECO:0007669"/>
    <property type="project" value="InterPro"/>
</dbReference>
<evidence type="ECO:0000313" key="3">
    <source>
        <dbReference type="EMBL" id="RAL15801.1"/>
    </source>
</evidence>
<dbReference type="Pfam" id="PF00923">
    <property type="entry name" value="TAL_FSA"/>
    <property type="match status" value="1"/>
</dbReference>
<comment type="function">
    <text evidence="2">Catalyzes the rate-limiting step of the non-oxidative phase in the pentose phosphate pathway. Catalyzes the reversible conversion of sedheptulose-7-phosphate and D-glyceraldehyde 3-phosphate into erythrose-4-phosphate and beta-D-fructose 6-phosphate.</text>
</comment>
<proteinExistence type="predicted"/>
<evidence type="ECO:0000256" key="1">
    <source>
        <dbReference type="ARBA" id="ARBA00023270"/>
    </source>
</evidence>
<dbReference type="EC" id="2.2.1.2" evidence="2"/>
<keyword evidence="2" id="KW-0570">Pentose shunt</keyword>
<reference evidence="3 4" key="1">
    <citation type="submission" date="2018-02" db="EMBL/GenBank/DDBJ databases">
        <title>The genomes of Aspergillus section Nigri reveals drivers in fungal speciation.</title>
        <authorList>
            <consortium name="DOE Joint Genome Institute"/>
            <person name="Vesth T.C."/>
            <person name="Nybo J."/>
            <person name="Theobald S."/>
            <person name="Brandl J."/>
            <person name="Frisvad J.C."/>
            <person name="Nielsen K.F."/>
            <person name="Lyhne E.K."/>
            <person name="Kogle M.E."/>
            <person name="Kuo A."/>
            <person name="Riley R."/>
            <person name="Clum A."/>
            <person name="Nolan M."/>
            <person name="Lipzen A."/>
            <person name="Salamov A."/>
            <person name="Henrissat B."/>
            <person name="Wiebenga A."/>
            <person name="De vries R.P."/>
            <person name="Grigoriev I.V."/>
            <person name="Mortensen U.H."/>
            <person name="Andersen M.R."/>
            <person name="Baker S.E."/>
        </authorList>
    </citation>
    <scope>NUCLEOTIDE SEQUENCE [LARGE SCALE GENOMIC DNA]</scope>
    <source>
        <strain evidence="3 4">CBS 101889</strain>
    </source>
</reference>
<evidence type="ECO:0000256" key="2">
    <source>
        <dbReference type="RuleBase" id="RU000501"/>
    </source>
</evidence>
<dbReference type="AlphaFoldDB" id="A0A395I6F3"/>
<gene>
    <name evidence="3" type="ORF">BO97DRAFT_421053</name>
</gene>
<keyword evidence="2" id="KW-0808">Transferase</keyword>
<comment type="catalytic activity">
    <reaction evidence="2">
        <text>D-sedoheptulose 7-phosphate + D-glyceraldehyde 3-phosphate = D-erythrose 4-phosphate + beta-D-fructose 6-phosphate</text>
        <dbReference type="Rhea" id="RHEA:17053"/>
        <dbReference type="ChEBI" id="CHEBI:16897"/>
        <dbReference type="ChEBI" id="CHEBI:57483"/>
        <dbReference type="ChEBI" id="CHEBI:57634"/>
        <dbReference type="ChEBI" id="CHEBI:59776"/>
        <dbReference type="EC" id="2.2.1.2"/>
    </reaction>
</comment>
<dbReference type="PANTHER" id="PTHR10683:SF34">
    <property type="entry name" value="TRANSALDOLASE"/>
    <property type="match status" value="1"/>
</dbReference>
<name>A0A395I6F3_ASPHC</name>